<dbReference type="PANTHER" id="PTHR47356:SF2">
    <property type="entry name" value="FAD-BINDING DOMAIN-CONTAINING PROTEIN-RELATED"/>
    <property type="match status" value="1"/>
</dbReference>
<dbReference type="OrthoDB" id="58570at2759"/>
<dbReference type="Pfam" id="PF01494">
    <property type="entry name" value="FAD_binding_3"/>
    <property type="match status" value="2"/>
</dbReference>
<dbReference type="SUPFAM" id="SSF51905">
    <property type="entry name" value="FAD/NAD(P)-binding domain"/>
    <property type="match status" value="1"/>
</dbReference>
<evidence type="ECO:0000313" key="6">
    <source>
        <dbReference type="EMBL" id="KAG0251166.1"/>
    </source>
</evidence>
<name>A0A9P6TY46_9FUNG</name>
<accession>A0A9P6TY46</accession>
<keyword evidence="4" id="KW-0560">Oxidoreductase</keyword>
<keyword evidence="3" id="KW-0274">FAD</keyword>
<dbReference type="InterPro" id="IPR002938">
    <property type="entry name" value="FAD-bd"/>
</dbReference>
<proteinExistence type="inferred from homology"/>
<feature type="domain" description="FAD-binding" evidence="5">
    <location>
        <begin position="6"/>
        <end position="170"/>
    </location>
</feature>
<dbReference type="EMBL" id="JAAAJB010000783">
    <property type="protein sequence ID" value="KAG0251166.1"/>
    <property type="molecule type" value="Genomic_DNA"/>
</dbReference>
<evidence type="ECO:0000256" key="4">
    <source>
        <dbReference type="ARBA" id="ARBA00023002"/>
    </source>
</evidence>
<gene>
    <name evidence="6" type="ORF">DFQ27_008961</name>
</gene>
<dbReference type="GO" id="GO:0004497">
    <property type="term" value="F:monooxygenase activity"/>
    <property type="evidence" value="ECO:0007669"/>
    <property type="project" value="InterPro"/>
</dbReference>
<protein>
    <recommendedName>
        <fullName evidence="5">FAD-binding domain-containing protein</fullName>
    </recommendedName>
</protein>
<comment type="caution">
    <text evidence="6">The sequence shown here is derived from an EMBL/GenBank/DDBJ whole genome shotgun (WGS) entry which is preliminary data.</text>
</comment>
<sequence length="458" mass="50316">MPSIDLQVTIVGMGIAGALLAVCLERAGIEYIVLERAHELKALGTGMTITASTIRIFDQLGMLDELHAIALPIATLRYFKQNHSAIGVMDVSPNKKKFGYESLIFPRPELLKLLVSKIPKEKIYWGKKIVRTSQDTKSVKVFCLDGTEFESDILVGADGAYSAVRQSLYKNLLKKGVALKPSDLAPLNFQMHCNVGVATNLDPQKYPILNAPSAELHAILGDTHPYTLWVSVMKNNSVSWTLGGNPSAPATKADLEWEYRSAQGVPQGVRDIKLTIGGTLGDLMDKTKTELTSAVNLEDKLYERWYDGRTILVGDSVHKLVPWGGQGATQAMLDAVDLANVLYELPSNTPAAITRAFKAFYDHRFPDARAAHNSSVTASKLTGGRGFMADLYRAIALTYMPPVLYSMTMNKQHYNRPILSYLPPPPAKGTLKPNPKILSAYKPGELEKLNQRMTTVSI</sequence>
<dbReference type="PRINTS" id="PR00420">
    <property type="entry name" value="RNGMNOXGNASE"/>
</dbReference>
<dbReference type="Gene3D" id="3.50.50.60">
    <property type="entry name" value="FAD/NAD(P)-binding domain"/>
    <property type="match status" value="1"/>
</dbReference>
<evidence type="ECO:0000256" key="1">
    <source>
        <dbReference type="ARBA" id="ARBA00007992"/>
    </source>
</evidence>
<evidence type="ECO:0000259" key="5">
    <source>
        <dbReference type="Pfam" id="PF01494"/>
    </source>
</evidence>
<dbReference type="AlphaFoldDB" id="A0A9P6TY46"/>
<reference evidence="6" key="1">
    <citation type="journal article" date="2020" name="Fungal Divers.">
        <title>Resolving the Mortierellaceae phylogeny through synthesis of multi-gene phylogenetics and phylogenomics.</title>
        <authorList>
            <person name="Vandepol N."/>
            <person name="Liber J."/>
            <person name="Desiro A."/>
            <person name="Na H."/>
            <person name="Kennedy M."/>
            <person name="Barry K."/>
            <person name="Grigoriev I.V."/>
            <person name="Miller A.N."/>
            <person name="O'Donnell K."/>
            <person name="Stajich J.E."/>
            <person name="Bonito G."/>
        </authorList>
    </citation>
    <scope>NUCLEOTIDE SEQUENCE</scope>
    <source>
        <strain evidence="6">BC1065</strain>
    </source>
</reference>
<evidence type="ECO:0000256" key="2">
    <source>
        <dbReference type="ARBA" id="ARBA00022630"/>
    </source>
</evidence>
<dbReference type="GO" id="GO:0071949">
    <property type="term" value="F:FAD binding"/>
    <property type="evidence" value="ECO:0007669"/>
    <property type="project" value="InterPro"/>
</dbReference>
<dbReference type="InterPro" id="IPR036188">
    <property type="entry name" value="FAD/NAD-bd_sf"/>
</dbReference>
<dbReference type="Proteomes" id="UP000807716">
    <property type="component" value="Unassembled WGS sequence"/>
</dbReference>
<keyword evidence="2" id="KW-0285">Flavoprotein</keyword>
<feature type="domain" description="FAD-binding" evidence="5">
    <location>
        <begin position="287"/>
        <end position="344"/>
    </location>
</feature>
<evidence type="ECO:0000256" key="3">
    <source>
        <dbReference type="ARBA" id="ARBA00022827"/>
    </source>
</evidence>
<evidence type="ECO:0000313" key="7">
    <source>
        <dbReference type="Proteomes" id="UP000807716"/>
    </source>
</evidence>
<organism evidence="6 7">
    <name type="scientific">Actinomortierella ambigua</name>
    <dbReference type="NCBI Taxonomy" id="1343610"/>
    <lineage>
        <taxon>Eukaryota</taxon>
        <taxon>Fungi</taxon>
        <taxon>Fungi incertae sedis</taxon>
        <taxon>Mucoromycota</taxon>
        <taxon>Mortierellomycotina</taxon>
        <taxon>Mortierellomycetes</taxon>
        <taxon>Mortierellales</taxon>
        <taxon>Mortierellaceae</taxon>
        <taxon>Actinomortierella</taxon>
    </lineage>
</organism>
<keyword evidence="7" id="KW-1185">Reference proteome</keyword>
<comment type="similarity">
    <text evidence="1">Belongs to the paxM FAD-dependent monooxygenase family.</text>
</comment>
<dbReference type="InterPro" id="IPR050562">
    <property type="entry name" value="FAD_mOase_fung"/>
</dbReference>
<dbReference type="PANTHER" id="PTHR47356">
    <property type="entry name" value="FAD-DEPENDENT MONOOXYGENASE ASQG-RELATED"/>
    <property type="match status" value="1"/>
</dbReference>